<reference evidence="1" key="1">
    <citation type="journal article" date="2019" name="Sci. Rep.">
        <title>Draft genome of Tanacetum cinerariifolium, the natural source of mosquito coil.</title>
        <authorList>
            <person name="Yamashiro T."/>
            <person name="Shiraishi A."/>
            <person name="Satake H."/>
            <person name="Nakayama K."/>
        </authorList>
    </citation>
    <scope>NUCLEOTIDE SEQUENCE</scope>
</reference>
<protein>
    <submittedName>
        <fullName evidence="1">Uncharacterized protein</fullName>
    </submittedName>
</protein>
<sequence>VDHDDCCRVLHRHHDHRQQTADGLRQCAPHGDHAVPGFFDDDRLQPDSRWSGISHTQRLSVRGDRFFNPHRGL</sequence>
<evidence type="ECO:0000313" key="1">
    <source>
        <dbReference type="EMBL" id="GFD60967.1"/>
    </source>
</evidence>
<proteinExistence type="predicted"/>
<organism evidence="1">
    <name type="scientific">Tanacetum cinerariifolium</name>
    <name type="common">Dalmatian daisy</name>
    <name type="synonym">Chrysanthemum cinerariifolium</name>
    <dbReference type="NCBI Taxonomy" id="118510"/>
    <lineage>
        <taxon>Eukaryota</taxon>
        <taxon>Viridiplantae</taxon>
        <taxon>Streptophyta</taxon>
        <taxon>Embryophyta</taxon>
        <taxon>Tracheophyta</taxon>
        <taxon>Spermatophyta</taxon>
        <taxon>Magnoliopsida</taxon>
        <taxon>eudicotyledons</taxon>
        <taxon>Gunneridae</taxon>
        <taxon>Pentapetalae</taxon>
        <taxon>asterids</taxon>
        <taxon>campanulids</taxon>
        <taxon>Asterales</taxon>
        <taxon>Asteraceae</taxon>
        <taxon>Asteroideae</taxon>
        <taxon>Anthemideae</taxon>
        <taxon>Anthemidinae</taxon>
        <taxon>Tanacetum</taxon>
    </lineage>
</organism>
<name>A0A699XMQ1_TANCI</name>
<accession>A0A699XMQ1</accession>
<gene>
    <name evidence="1" type="ORF">Tci_932936</name>
</gene>
<dbReference type="EMBL" id="BKCJ011885004">
    <property type="protein sequence ID" value="GFD60967.1"/>
    <property type="molecule type" value="Genomic_DNA"/>
</dbReference>
<comment type="caution">
    <text evidence="1">The sequence shown here is derived from an EMBL/GenBank/DDBJ whole genome shotgun (WGS) entry which is preliminary data.</text>
</comment>
<dbReference type="AlphaFoldDB" id="A0A699XMQ1"/>
<feature type="non-terminal residue" evidence="1">
    <location>
        <position position="1"/>
    </location>
</feature>